<reference evidence="1 2" key="1">
    <citation type="journal article" date="2011" name="Proc. Natl. Acad. Sci. U.S.A.">
        <title>Evolutionary erosion of yeast sex chromosomes by mating-type switching accidents.</title>
        <authorList>
            <person name="Gordon J.L."/>
            <person name="Armisen D."/>
            <person name="Proux-Wera E."/>
            <person name="Oheigeartaigh S.S."/>
            <person name="Byrne K.P."/>
            <person name="Wolfe K.H."/>
        </authorList>
    </citation>
    <scope>NUCLEOTIDE SEQUENCE [LARGE SCALE GENOMIC DNA]</scope>
    <source>
        <strain evidence="2">ATCC 10597 / BCRC 20456 / CBS 421 / NBRC 0211 / NRRL Y-12639</strain>
    </source>
</reference>
<dbReference type="Proteomes" id="UP000000689">
    <property type="component" value="Chromosome 11"/>
</dbReference>
<organism evidence="1 2">
    <name type="scientific">Naumovozyma dairenensis (strain ATCC 10597 / BCRC 20456 / CBS 421 / NBRC 0211 / NRRL Y-12639)</name>
    <name type="common">Saccharomyces dairenensis</name>
    <dbReference type="NCBI Taxonomy" id="1071378"/>
    <lineage>
        <taxon>Eukaryota</taxon>
        <taxon>Fungi</taxon>
        <taxon>Dikarya</taxon>
        <taxon>Ascomycota</taxon>
        <taxon>Saccharomycotina</taxon>
        <taxon>Saccharomycetes</taxon>
        <taxon>Saccharomycetales</taxon>
        <taxon>Saccharomycetaceae</taxon>
        <taxon>Naumovozyma</taxon>
    </lineage>
</organism>
<dbReference type="RefSeq" id="XP_003672501.1">
    <property type="nucleotide sequence ID" value="XM_003672453.1"/>
</dbReference>
<dbReference type="GeneID" id="11497546"/>
<accession>G0WHJ7</accession>
<protein>
    <submittedName>
        <fullName evidence="1">Uncharacterized protein</fullName>
    </submittedName>
</protein>
<dbReference type="HOGENOM" id="CLU_1518278_0_0_1"/>
<dbReference type="OrthoDB" id="3972963at2759"/>
<dbReference type="KEGG" id="ndi:NDAI_0K00670"/>
<keyword evidence="2" id="KW-1185">Reference proteome</keyword>
<evidence type="ECO:0000313" key="2">
    <source>
        <dbReference type="Proteomes" id="UP000000689"/>
    </source>
</evidence>
<proteinExistence type="predicted"/>
<dbReference type="EMBL" id="HE580277">
    <property type="protein sequence ID" value="CCD27258.1"/>
    <property type="molecule type" value="Genomic_DNA"/>
</dbReference>
<dbReference type="AlphaFoldDB" id="G0WHJ7"/>
<name>G0WHJ7_NAUDC</name>
<sequence>MFRKGFNYFKGCSKLGYRNVKQMVYSRTFIRCISINIHTTKPLQSTSKNINGVGYKKWYELTLKEKHQFINSFVENYKLHYPSSKTNVSLKALALGIDEYQDSPSVFGIFYNDIWLRRVKENTTKKVRTRIPIIRILTGISRKRHAKTDFHIQVSRVYCFVGKSFLQNLCIYIYIHI</sequence>
<evidence type="ECO:0000313" key="1">
    <source>
        <dbReference type="EMBL" id="CCD27258.1"/>
    </source>
</evidence>
<gene>
    <name evidence="1" type="primary">NDAI0K00670</name>
    <name evidence="1" type="ordered locus">NDAI_0K00670</name>
</gene>